<keyword evidence="1" id="KW-0808">Transferase</keyword>
<dbReference type="CDD" id="cd24012">
    <property type="entry name" value="ASKHA_NBD_KDGal-kinase"/>
    <property type="match status" value="1"/>
</dbReference>
<keyword evidence="2" id="KW-1185">Reference proteome</keyword>
<dbReference type="Pfam" id="PF05035">
    <property type="entry name" value="DGOK"/>
    <property type="match status" value="1"/>
</dbReference>
<proteinExistence type="predicted"/>
<dbReference type="EMBL" id="FNFP01000001">
    <property type="protein sequence ID" value="SDK06388.1"/>
    <property type="molecule type" value="Genomic_DNA"/>
</dbReference>
<name>A0A1G8YU87_9FIRM</name>
<sequence length="329" mass="36871">MGYIIIDTGTTNTRIRYIEGDSILGEYQSKVGVRNTAIDKSTQKLKDALQEGISQVIEKSNKSLPDVKKIIAYGMITSNLGIFEIPHLQTPVGIEELSTNIRKKMFEEICEKPICFIPGVKNRIGEVTVENFQDMDIMRGEEVEALGALVYASRNQDVIYISPGSHTKFVFIDSEGRIQKCSTTLTGELLWALSKETVLASAIPQTLITSIDEAYIKKGIEAVKQYGFSKACFLVRIMEIFTEATDNQRVNFIAGAICYHDIISIEKDLKERDPYIIIGGKKILRELYGTVLKLMNYDEDKIKLLSDDEVERVSTVAAIKIVEGNHVDK</sequence>
<organism evidence="1 2">
    <name type="scientific">Natronincola ferrireducens</name>
    <dbReference type="NCBI Taxonomy" id="393762"/>
    <lineage>
        <taxon>Bacteria</taxon>
        <taxon>Bacillati</taxon>
        <taxon>Bacillota</taxon>
        <taxon>Clostridia</taxon>
        <taxon>Peptostreptococcales</taxon>
        <taxon>Natronincolaceae</taxon>
        <taxon>Natronincola</taxon>
    </lineage>
</organism>
<dbReference type="Gene3D" id="3.30.420.300">
    <property type="entry name" value="2-keto-3-deoxy-galactonokinase, substrate binding domain"/>
    <property type="match status" value="1"/>
</dbReference>
<dbReference type="InterPro" id="IPR042257">
    <property type="entry name" value="DGOK_C"/>
</dbReference>
<dbReference type="RefSeq" id="WP_176762026.1">
    <property type="nucleotide sequence ID" value="NZ_FNFP01000001.1"/>
</dbReference>
<evidence type="ECO:0000313" key="2">
    <source>
        <dbReference type="Proteomes" id="UP000198718"/>
    </source>
</evidence>
<gene>
    <name evidence="1" type="ORF">SAMN05660472_00650</name>
</gene>
<dbReference type="InterPro" id="IPR007729">
    <property type="entry name" value="DGOK"/>
</dbReference>
<dbReference type="GO" id="GO:0008671">
    <property type="term" value="F:2-dehydro-3-deoxygalactonokinase activity"/>
    <property type="evidence" value="ECO:0007669"/>
    <property type="project" value="InterPro"/>
</dbReference>
<dbReference type="Gene3D" id="3.30.420.310">
    <property type="entry name" value="2-keto-3-deoxy-galactonokinase, C-terminal domain"/>
    <property type="match status" value="1"/>
</dbReference>
<evidence type="ECO:0000313" key="1">
    <source>
        <dbReference type="EMBL" id="SDK06388.1"/>
    </source>
</evidence>
<dbReference type="Proteomes" id="UP000198718">
    <property type="component" value="Unassembled WGS sequence"/>
</dbReference>
<accession>A0A1G8YU87</accession>
<protein>
    <submittedName>
        <fullName evidence="1">2-dehydro-3-deoxygalactonokinase</fullName>
    </submittedName>
</protein>
<dbReference type="GO" id="GO:0034194">
    <property type="term" value="P:D-galactonate catabolic process"/>
    <property type="evidence" value="ECO:0007669"/>
    <property type="project" value="InterPro"/>
</dbReference>
<reference evidence="1 2" key="1">
    <citation type="submission" date="2016-10" db="EMBL/GenBank/DDBJ databases">
        <authorList>
            <person name="de Groot N.N."/>
        </authorList>
    </citation>
    <scope>NUCLEOTIDE SEQUENCE [LARGE SCALE GENOMIC DNA]</scope>
    <source>
        <strain evidence="1 2">DSM 18346</strain>
    </source>
</reference>
<dbReference type="AlphaFoldDB" id="A0A1G8YU87"/>
<dbReference type="InterPro" id="IPR042258">
    <property type="entry name" value="DGOK_N"/>
</dbReference>
<keyword evidence="1" id="KW-0418">Kinase</keyword>
<dbReference type="STRING" id="393762.SAMN05660472_00650"/>